<feature type="compositionally biased region" description="Basic and acidic residues" evidence="1">
    <location>
        <begin position="130"/>
        <end position="145"/>
    </location>
</feature>
<protein>
    <submittedName>
        <fullName evidence="2">Uncharacterized protein</fullName>
    </submittedName>
</protein>
<organism evidence="2 3">
    <name type="scientific">Brachionus plicatilis</name>
    <name type="common">Marine rotifer</name>
    <name type="synonym">Brachionus muelleri</name>
    <dbReference type="NCBI Taxonomy" id="10195"/>
    <lineage>
        <taxon>Eukaryota</taxon>
        <taxon>Metazoa</taxon>
        <taxon>Spiralia</taxon>
        <taxon>Gnathifera</taxon>
        <taxon>Rotifera</taxon>
        <taxon>Eurotatoria</taxon>
        <taxon>Monogononta</taxon>
        <taxon>Pseudotrocha</taxon>
        <taxon>Ploima</taxon>
        <taxon>Brachionidae</taxon>
        <taxon>Brachionus</taxon>
    </lineage>
</organism>
<name>A0A3M7P5B8_BRAPC</name>
<proteinExistence type="predicted"/>
<dbReference type="AlphaFoldDB" id="A0A3M7P5B8"/>
<comment type="caution">
    <text evidence="2">The sequence shown here is derived from an EMBL/GenBank/DDBJ whole genome shotgun (WGS) entry which is preliminary data.</text>
</comment>
<evidence type="ECO:0000256" key="1">
    <source>
        <dbReference type="SAM" id="MobiDB-lite"/>
    </source>
</evidence>
<feature type="compositionally biased region" description="Basic and acidic residues" evidence="1">
    <location>
        <begin position="153"/>
        <end position="163"/>
    </location>
</feature>
<reference evidence="2 3" key="1">
    <citation type="journal article" date="2018" name="Sci. Rep.">
        <title>Genomic signatures of local adaptation to the degree of environmental predictability in rotifers.</title>
        <authorList>
            <person name="Franch-Gras L."/>
            <person name="Hahn C."/>
            <person name="Garcia-Roger E.M."/>
            <person name="Carmona M.J."/>
            <person name="Serra M."/>
            <person name="Gomez A."/>
        </authorList>
    </citation>
    <scope>NUCLEOTIDE SEQUENCE [LARGE SCALE GENOMIC DNA]</scope>
    <source>
        <strain evidence="2">HYR1</strain>
    </source>
</reference>
<accession>A0A3M7P5B8</accession>
<feature type="compositionally biased region" description="Polar residues" evidence="1">
    <location>
        <begin position="80"/>
        <end position="90"/>
    </location>
</feature>
<keyword evidence="3" id="KW-1185">Reference proteome</keyword>
<evidence type="ECO:0000313" key="2">
    <source>
        <dbReference type="EMBL" id="RMZ94119.1"/>
    </source>
</evidence>
<dbReference type="Proteomes" id="UP000276133">
    <property type="component" value="Unassembled WGS sequence"/>
</dbReference>
<feature type="region of interest" description="Disordered" evidence="1">
    <location>
        <begin position="80"/>
        <end position="177"/>
    </location>
</feature>
<evidence type="ECO:0000313" key="3">
    <source>
        <dbReference type="Proteomes" id="UP000276133"/>
    </source>
</evidence>
<dbReference type="EMBL" id="REGN01013285">
    <property type="protein sequence ID" value="RMZ94119.1"/>
    <property type="molecule type" value="Genomic_DNA"/>
</dbReference>
<gene>
    <name evidence="2" type="ORF">BpHYR1_047629</name>
</gene>
<sequence>MITATRLYPSPHALTRNSSFFKRYYEYEQDLKLNLTLKALPYAEPNAQSNAWSKVTPNKLQTAPTNSLLVQQSTLIKDTYSTMRNTQPSQPALLDEVGDSEERGEMSTPQQPAELQNKAVAETKAPKRVGRPDKATVEANKKANLESRNIYYEWRDSNPDVRTSKRNQAKRTGQSSS</sequence>